<name>A0A923E3D4_9SPHI</name>
<keyword evidence="1" id="KW-0812">Transmembrane</keyword>
<reference evidence="2" key="1">
    <citation type="submission" date="2019-11" db="EMBL/GenBank/DDBJ databases">
        <title>Description of Pedobacter sp. LMG 31464T.</title>
        <authorList>
            <person name="Carlier A."/>
            <person name="Qi S."/>
            <person name="Vandamme P."/>
        </authorList>
    </citation>
    <scope>NUCLEOTIDE SEQUENCE</scope>
    <source>
        <strain evidence="2">LMG 31464</strain>
    </source>
</reference>
<sequence length="123" mass="14035">MLSYFLFTLLLIGIIIALPYIFPNVNLFISKFWVVFGFIAGITFIAYIVAYLGIKRNPEVGVMAMMASIAVKMLFSMAFVLIYVLKTPVSSLLFVLDFFSLYFLFSGFEIYALLCNLRHSIKK</sequence>
<feature type="transmembrane region" description="Helical" evidence="1">
    <location>
        <begin position="33"/>
        <end position="54"/>
    </location>
</feature>
<dbReference type="EMBL" id="WNXD01000002">
    <property type="protein sequence ID" value="MBB2146692.1"/>
    <property type="molecule type" value="Genomic_DNA"/>
</dbReference>
<feature type="transmembrane region" description="Helical" evidence="1">
    <location>
        <begin position="61"/>
        <end position="85"/>
    </location>
</feature>
<feature type="transmembrane region" description="Helical" evidence="1">
    <location>
        <begin position="91"/>
        <end position="114"/>
    </location>
</feature>
<comment type="caution">
    <text evidence="2">The sequence shown here is derived from an EMBL/GenBank/DDBJ whole genome shotgun (WGS) entry which is preliminary data.</text>
</comment>
<keyword evidence="1" id="KW-0472">Membrane</keyword>
<evidence type="ECO:0000313" key="2">
    <source>
        <dbReference type="EMBL" id="MBB2146692.1"/>
    </source>
</evidence>
<gene>
    <name evidence="2" type="ORF">GM921_14405</name>
</gene>
<evidence type="ECO:0000256" key="1">
    <source>
        <dbReference type="SAM" id="Phobius"/>
    </source>
</evidence>
<accession>A0A923E3D4</accession>
<keyword evidence="1" id="KW-1133">Transmembrane helix</keyword>
<keyword evidence="3" id="KW-1185">Reference proteome</keyword>
<dbReference type="Proteomes" id="UP000601055">
    <property type="component" value="Unassembled WGS sequence"/>
</dbReference>
<dbReference type="AlphaFoldDB" id="A0A923E3D4"/>
<protein>
    <submittedName>
        <fullName evidence="2">Uncharacterized protein</fullName>
    </submittedName>
</protein>
<proteinExistence type="predicted"/>
<evidence type="ECO:0000313" key="3">
    <source>
        <dbReference type="Proteomes" id="UP000601055"/>
    </source>
</evidence>
<organism evidence="2 3">
    <name type="scientific">Pedobacter planticolens</name>
    <dbReference type="NCBI Taxonomy" id="2679964"/>
    <lineage>
        <taxon>Bacteria</taxon>
        <taxon>Pseudomonadati</taxon>
        <taxon>Bacteroidota</taxon>
        <taxon>Sphingobacteriia</taxon>
        <taxon>Sphingobacteriales</taxon>
        <taxon>Sphingobacteriaceae</taxon>
        <taxon>Pedobacter</taxon>
    </lineage>
</organism>